<evidence type="ECO:0008006" key="4">
    <source>
        <dbReference type="Google" id="ProtNLM"/>
    </source>
</evidence>
<reference evidence="3" key="1">
    <citation type="journal article" date="2019" name="Int. J. Syst. Evol. Microbiol.">
        <title>The Global Catalogue of Microorganisms (GCM) 10K type strain sequencing project: providing services to taxonomists for standard genome sequencing and annotation.</title>
        <authorList>
            <consortium name="The Broad Institute Genomics Platform"/>
            <consortium name="The Broad Institute Genome Sequencing Center for Infectious Disease"/>
            <person name="Wu L."/>
            <person name="Ma J."/>
        </authorList>
    </citation>
    <scope>NUCLEOTIDE SEQUENCE [LARGE SCALE GENOMIC DNA]</scope>
    <source>
        <strain evidence="3">JCM 17589</strain>
    </source>
</reference>
<organism evidence="2 3">
    <name type="scientific">Streptomyces tunisiensis</name>
    <dbReference type="NCBI Taxonomy" id="948699"/>
    <lineage>
        <taxon>Bacteria</taxon>
        <taxon>Bacillati</taxon>
        <taxon>Actinomycetota</taxon>
        <taxon>Actinomycetes</taxon>
        <taxon>Kitasatosporales</taxon>
        <taxon>Streptomycetaceae</taxon>
        <taxon>Streptomyces</taxon>
    </lineage>
</organism>
<evidence type="ECO:0000256" key="1">
    <source>
        <dbReference type="SAM" id="MobiDB-lite"/>
    </source>
</evidence>
<proteinExistence type="predicted"/>
<dbReference type="EMBL" id="BAABBU010000037">
    <property type="protein sequence ID" value="GAA4152798.1"/>
    <property type="molecule type" value="Genomic_DNA"/>
</dbReference>
<dbReference type="Proteomes" id="UP001501845">
    <property type="component" value="Unassembled WGS sequence"/>
</dbReference>
<comment type="caution">
    <text evidence="2">The sequence shown here is derived from an EMBL/GenBank/DDBJ whole genome shotgun (WGS) entry which is preliminary data.</text>
</comment>
<name>A0ABP7ZBW5_9ACTN</name>
<gene>
    <name evidence="2" type="ORF">GCM10022285_65770</name>
</gene>
<sequence>MSSSIPLSTACPIPAEASTTTDSAVTVRMTHRGRRRGGAGGRGAGRGGRAGRRSGFRGRGERGGVGKGGHLRTTAERGIVSTVGRYDLRPFAQHPGTRRRVPRSR</sequence>
<evidence type="ECO:0000313" key="2">
    <source>
        <dbReference type="EMBL" id="GAA4152798.1"/>
    </source>
</evidence>
<evidence type="ECO:0000313" key="3">
    <source>
        <dbReference type="Proteomes" id="UP001501845"/>
    </source>
</evidence>
<keyword evidence="3" id="KW-1185">Reference proteome</keyword>
<accession>A0ABP7ZBW5</accession>
<feature type="region of interest" description="Disordered" evidence="1">
    <location>
        <begin position="1"/>
        <end position="78"/>
    </location>
</feature>
<feature type="compositionally biased region" description="Gly residues" evidence="1">
    <location>
        <begin position="38"/>
        <end position="48"/>
    </location>
</feature>
<protein>
    <recommendedName>
        <fullName evidence="4">50S ribosomal protein L15</fullName>
    </recommendedName>
</protein>